<evidence type="ECO:0000259" key="7">
    <source>
        <dbReference type="PROSITE" id="PS50850"/>
    </source>
</evidence>
<evidence type="ECO:0000256" key="6">
    <source>
        <dbReference type="SAM" id="Phobius"/>
    </source>
</evidence>
<feature type="transmembrane region" description="Helical" evidence="6">
    <location>
        <begin position="271"/>
        <end position="293"/>
    </location>
</feature>
<comment type="subcellular location">
    <subcellularLocation>
        <location evidence="1">Membrane</location>
        <topology evidence="1">Multi-pass membrane protein</topology>
    </subcellularLocation>
</comment>
<feature type="transmembrane region" description="Helical" evidence="6">
    <location>
        <begin position="228"/>
        <end position="251"/>
    </location>
</feature>
<feature type="transmembrane region" description="Helical" evidence="6">
    <location>
        <begin position="46"/>
        <end position="63"/>
    </location>
</feature>
<sequence>MKKTLNTKTPWLWVPTTFFMEGLPASMIMLVLAIMYKNLGVSNLEITLYTGSMVLPWVIKPLWASLIDSIRTTRWWIYAMQIFVGLAFIIMSLSLKTQHFLLFSLTAGWFIAFMSSSHDIATDGFYIQNLSPEQQSYFIGMQSAAYNIGKVFATGLILMLCGVLYSINNDYVVSWSICLVLVGCVCIIMGIYHRKILPEQPVSEKKNTKETLRNFIDVYKTFFLIKNLWIGLAFIFLFKFSESMIGAILPLFMIDTHQNGGLNLGNTFTGFAYGTISPVAIILGGFVGGYYIYRKGFGSTIYTMFVLVNLPHILYVLLAYFQVNDHIVVILCVFVEQFSFSLGLTAAMLFCYFMVKDSSHKTAHYAFISGVLLLGRMIPVMISGAIESSVGYTMFFIITIILALPVVLILPKVKAMLGDYGKTHAKERKLG</sequence>
<reference evidence="8 10" key="1">
    <citation type="submission" date="2017-06" db="EMBL/GenBank/DDBJ databases">
        <title>Complete genome of Francisella adeliensis.</title>
        <authorList>
            <person name="Vallesi A."/>
            <person name="Sjodin A."/>
        </authorList>
    </citation>
    <scope>NUCLEOTIDE SEQUENCE [LARGE SCALE GENOMIC DNA]</scope>
    <source>
        <strain evidence="8 10">FDC440</strain>
    </source>
</reference>
<dbReference type="InterPro" id="IPR036259">
    <property type="entry name" value="MFS_trans_sf"/>
</dbReference>
<name>A0A2Z4Y0A3_9GAMM</name>
<dbReference type="GO" id="GO:0016020">
    <property type="term" value="C:membrane"/>
    <property type="evidence" value="ECO:0007669"/>
    <property type="project" value="UniProtKB-SubCell"/>
</dbReference>
<dbReference type="Gene3D" id="1.20.1250.20">
    <property type="entry name" value="MFS general substrate transporter like domains"/>
    <property type="match status" value="1"/>
</dbReference>
<evidence type="ECO:0000256" key="2">
    <source>
        <dbReference type="ARBA" id="ARBA00022448"/>
    </source>
</evidence>
<evidence type="ECO:0000256" key="5">
    <source>
        <dbReference type="ARBA" id="ARBA00023136"/>
    </source>
</evidence>
<keyword evidence="5 6" id="KW-0472">Membrane</keyword>
<feature type="transmembrane region" description="Helical" evidence="6">
    <location>
        <begin position="173"/>
        <end position="192"/>
    </location>
</feature>
<dbReference type="PROSITE" id="PS50850">
    <property type="entry name" value="MFS"/>
    <property type="match status" value="1"/>
</dbReference>
<dbReference type="Pfam" id="PF07690">
    <property type="entry name" value="MFS_1"/>
    <property type="match status" value="1"/>
</dbReference>
<organism evidence="8 10">
    <name type="scientific">Francisella adeliensis</name>
    <dbReference type="NCBI Taxonomy" id="2007306"/>
    <lineage>
        <taxon>Bacteria</taxon>
        <taxon>Pseudomonadati</taxon>
        <taxon>Pseudomonadota</taxon>
        <taxon>Gammaproteobacteria</taxon>
        <taxon>Thiotrichales</taxon>
        <taxon>Francisellaceae</taxon>
        <taxon>Francisella</taxon>
    </lineage>
</organism>
<dbReference type="KEGG" id="fad:CDH04_08735"/>
<evidence type="ECO:0000256" key="1">
    <source>
        <dbReference type="ARBA" id="ARBA00004141"/>
    </source>
</evidence>
<evidence type="ECO:0000313" key="11">
    <source>
        <dbReference type="Proteomes" id="UP000681131"/>
    </source>
</evidence>
<evidence type="ECO:0000256" key="3">
    <source>
        <dbReference type="ARBA" id="ARBA00022692"/>
    </source>
</evidence>
<evidence type="ECO:0000313" key="10">
    <source>
        <dbReference type="Proteomes" id="UP000251120"/>
    </source>
</evidence>
<evidence type="ECO:0000256" key="4">
    <source>
        <dbReference type="ARBA" id="ARBA00022989"/>
    </source>
</evidence>
<dbReference type="EMBL" id="CP021781">
    <property type="protein sequence ID" value="AXA34474.1"/>
    <property type="molecule type" value="Genomic_DNA"/>
</dbReference>
<feature type="transmembrane region" description="Helical" evidence="6">
    <location>
        <begin position="327"/>
        <end position="353"/>
    </location>
</feature>
<dbReference type="InterPro" id="IPR011701">
    <property type="entry name" value="MFS"/>
</dbReference>
<dbReference type="PANTHER" id="PTHR12778:SF10">
    <property type="entry name" value="MAJOR FACILITATOR SUPERFAMILY DOMAIN-CONTAINING PROTEIN 3"/>
    <property type="match status" value="1"/>
</dbReference>
<evidence type="ECO:0000313" key="9">
    <source>
        <dbReference type="EMBL" id="QIW12721.1"/>
    </source>
</evidence>
<feature type="transmembrane region" description="Helical" evidence="6">
    <location>
        <begin position="12"/>
        <end position="34"/>
    </location>
</feature>
<dbReference type="OrthoDB" id="9787815at2"/>
<reference evidence="9 11" key="2">
    <citation type="submission" date="2019-08" db="EMBL/GenBank/DDBJ databases">
        <title>Complete genome sequences of Francisella adeliensis (FSC1325 and FSC1326).</title>
        <authorList>
            <person name="Ohrman C."/>
            <person name="Uneklint I."/>
            <person name="Vallesi A."/>
            <person name="Karlsson L."/>
            <person name="Sjodin A."/>
        </authorList>
    </citation>
    <scope>NUCLEOTIDE SEQUENCE [LARGE SCALE GENOMIC DNA]</scope>
    <source>
        <strain evidence="9 11">FSC1325</strain>
    </source>
</reference>
<feature type="transmembrane region" description="Helical" evidence="6">
    <location>
        <begin position="75"/>
        <end position="95"/>
    </location>
</feature>
<dbReference type="RefSeq" id="WP_112870651.1">
    <property type="nucleotide sequence ID" value="NZ_CP021781.1"/>
</dbReference>
<proteinExistence type="predicted"/>
<feature type="transmembrane region" description="Helical" evidence="6">
    <location>
        <begin position="101"/>
        <end position="127"/>
    </location>
</feature>
<feature type="transmembrane region" description="Helical" evidence="6">
    <location>
        <begin position="300"/>
        <end position="321"/>
    </location>
</feature>
<accession>A0A2Z4Y0A3</accession>
<dbReference type="EMBL" id="CP043424">
    <property type="protein sequence ID" value="QIW12721.1"/>
    <property type="molecule type" value="Genomic_DNA"/>
</dbReference>
<dbReference type="PANTHER" id="PTHR12778">
    <property type="entry name" value="SOLUTE CARRIER FAMILY 33 ACETYL-COA TRANSPORTER -RELATED"/>
    <property type="match status" value="1"/>
</dbReference>
<dbReference type="GO" id="GO:0022857">
    <property type="term" value="F:transmembrane transporter activity"/>
    <property type="evidence" value="ECO:0007669"/>
    <property type="project" value="InterPro"/>
</dbReference>
<dbReference type="InterPro" id="IPR004752">
    <property type="entry name" value="AmpG_permease/AT-1"/>
</dbReference>
<feature type="transmembrane region" description="Helical" evidence="6">
    <location>
        <begin position="148"/>
        <end position="167"/>
    </location>
</feature>
<dbReference type="SUPFAM" id="SSF103473">
    <property type="entry name" value="MFS general substrate transporter"/>
    <property type="match status" value="1"/>
</dbReference>
<dbReference type="InterPro" id="IPR020846">
    <property type="entry name" value="MFS_dom"/>
</dbReference>
<feature type="transmembrane region" description="Helical" evidence="6">
    <location>
        <begin position="392"/>
        <end position="410"/>
    </location>
</feature>
<keyword evidence="3 6" id="KW-0812">Transmembrane</keyword>
<dbReference type="AlphaFoldDB" id="A0A2Z4Y0A3"/>
<protein>
    <submittedName>
        <fullName evidence="9">AmpG family muropeptide MFS transporter</fullName>
    </submittedName>
</protein>
<evidence type="ECO:0000313" key="8">
    <source>
        <dbReference type="EMBL" id="AXA34474.1"/>
    </source>
</evidence>
<keyword evidence="4 6" id="KW-1133">Transmembrane helix</keyword>
<dbReference type="Proteomes" id="UP000681131">
    <property type="component" value="Chromosome"/>
</dbReference>
<keyword evidence="2" id="KW-0813">Transport</keyword>
<gene>
    <name evidence="8" type="ORF">CDH04_08735</name>
    <name evidence="9" type="ORF">FZC43_08740</name>
</gene>
<feature type="domain" description="Major facilitator superfamily (MFS) profile" evidence="7">
    <location>
        <begin position="10"/>
        <end position="414"/>
    </location>
</feature>
<keyword evidence="11" id="KW-1185">Reference proteome</keyword>
<feature type="transmembrane region" description="Helical" evidence="6">
    <location>
        <begin position="365"/>
        <end position="386"/>
    </location>
</feature>
<dbReference type="Proteomes" id="UP000251120">
    <property type="component" value="Chromosome"/>
</dbReference>